<evidence type="ECO:0008006" key="5">
    <source>
        <dbReference type="Google" id="ProtNLM"/>
    </source>
</evidence>
<protein>
    <recommendedName>
        <fullName evidence="5">Glycine-rich domain-containing protein 1</fullName>
    </recommendedName>
</protein>
<dbReference type="Proteomes" id="UP001642487">
    <property type="component" value="Chromosome 5"/>
</dbReference>
<proteinExistence type="predicted"/>
<evidence type="ECO:0000313" key="4">
    <source>
        <dbReference type="Proteomes" id="UP001642487"/>
    </source>
</evidence>
<evidence type="ECO:0000259" key="2">
    <source>
        <dbReference type="Pfam" id="PF25335"/>
    </source>
</evidence>
<sequence length="852" mass="94017">MEKNQELEWAEAQQIEIGVDLVAAAKRQLQFLSAVDRNRFLYEGPSLERAIYRYNAYWLPLLAKHSESPLFDGPLAVPFDCEWIWHCHRLNPVRYKSDCEELYGKILDNSNVISTIGSSCLRETEEVWNKLYPEEPFIFNFNPTGEYQEDALKVLSGLEKCTKYDLVSAVKRQSPFFYQVSRPHMDDEIFLQEAVARYKGFLYLIKSNREKSIKQFCVPTYDIDLIWHTHQLHPLSYCKDLKEILGMVLEHDDMDSDRTKGKKLDNGFSGTTKQWEDTFGTRYWKAGAMYRGNSPSPLKLNSYSASTNTIKYDVVSSQECQNIIHLSELKTVEVLLEFVEVKNIPDGLKGNLFVQFVKSQPDAIFNSKWKLSILSETGVKQVASFQCEPKGDLHFELICCRSSSIPITRTAVTLGSILLPLHDILVPASKLSVERWLELKSVSDHASSKPISLRVAISFTVPHPAPRELHMFSSRELSRWTSFLPSCTRMQRSKGWTQVTDEAGIEVISLQLRDSLKAKVGKNSIPTKEVIGIKMSESCHLAEFVKTGWSLIDGQWFLDFQQKSSGDDHLFKLVGKRLVKFFQGRKLDYEPNNCEKHNREQDFVSAIEFSAEYPYGRAVALFDLKFGVMKIKEEWMVVPGITTAFLLLHTKKKKGYNGLTVSEEKSEVDNVPESVQTCGEEEKNLNLTNLSFSRTDLKVNVSEANGVVPVKEEDSKENITMPLKEDKLSSHYGRNMVKSGGCGAGGCGAGCGNMVKSDGCGGCGSGGCGAGCGNTVKSSGCGAGGCGAGCGNMVNSGGCGAGGCGGGCGNMVENGGSGGCGGGCGGCGSFGYKTAQPKEGIASIAGKELLTA</sequence>
<dbReference type="InterPro" id="IPR057518">
    <property type="entry name" value="GRDP_C"/>
</dbReference>
<dbReference type="Pfam" id="PF25335">
    <property type="entry name" value="GRDP_C"/>
    <property type="match status" value="1"/>
</dbReference>
<name>A0ABP0YM86_9ROSI</name>
<dbReference type="InterPro" id="IPR009836">
    <property type="entry name" value="GRDP-like"/>
</dbReference>
<dbReference type="PANTHER" id="PTHR34365:SF7">
    <property type="entry name" value="GLYCINE-RICH DOMAIN-CONTAINING PROTEIN 1"/>
    <property type="match status" value="1"/>
</dbReference>
<feature type="domain" description="GRDP C2" evidence="1">
    <location>
        <begin position="329"/>
        <end position="461"/>
    </location>
</feature>
<dbReference type="EMBL" id="OZ021739">
    <property type="protein sequence ID" value="CAK9321629.1"/>
    <property type="molecule type" value="Genomic_DNA"/>
</dbReference>
<dbReference type="InterPro" id="IPR057458">
    <property type="entry name" value="GRDP_C2"/>
</dbReference>
<organism evidence="3 4">
    <name type="scientific">Citrullus colocynthis</name>
    <name type="common">colocynth</name>
    <dbReference type="NCBI Taxonomy" id="252529"/>
    <lineage>
        <taxon>Eukaryota</taxon>
        <taxon>Viridiplantae</taxon>
        <taxon>Streptophyta</taxon>
        <taxon>Embryophyta</taxon>
        <taxon>Tracheophyta</taxon>
        <taxon>Spermatophyta</taxon>
        <taxon>Magnoliopsida</taxon>
        <taxon>eudicotyledons</taxon>
        <taxon>Gunneridae</taxon>
        <taxon>Pentapetalae</taxon>
        <taxon>rosids</taxon>
        <taxon>fabids</taxon>
        <taxon>Cucurbitales</taxon>
        <taxon>Cucurbitaceae</taxon>
        <taxon>Benincaseae</taxon>
        <taxon>Citrullus</taxon>
    </lineage>
</organism>
<gene>
    <name evidence="3" type="ORF">CITCOLO1_LOCUS13713</name>
</gene>
<accession>A0ABP0YM86</accession>
<dbReference type="PANTHER" id="PTHR34365">
    <property type="entry name" value="ENOLASE (DUF1399)"/>
    <property type="match status" value="1"/>
</dbReference>
<evidence type="ECO:0000259" key="1">
    <source>
        <dbReference type="Pfam" id="PF25334"/>
    </source>
</evidence>
<dbReference type="Pfam" id="PF07173">
    <property type="entry name" value="GRDP-like"/>
    <property type="match status" value="1"/>
</dbReference>
<reference evidence="3 4" key="1">
    <citation type="submission" date="2024-03" db="EMBL/GenBank/DDBJ databases">
        <authorList>
            <person name="Gkanogiannis A."/>
            <person name="Becerra Lopez-Lavalle L."/>
        </authorList>
    </citation>
    <scope>NUCLEOTIDE SEQUENCE [LARGE SCALE GENOMIC DNA]</scope>
</reference>
<feature type="domain" description="GRPD C-terminal" evidence="2">
    <location>
        <begin position="499"/>
        <end position="631"/>
    </location>
</feature>
<dbReference type="Pfam" id="PF25334">
    <property type="entry name" value="C2_GRDP"/>
    <property type="match status" value="1"/>
</dbReference>
<evidence type="ECO:0000313" key="3">
    <source>
        <dbReference type="EMBL" id="CAK9321629.1"/>
    </source>
</evidence>
<keyword evidence="4" id="KW-1185">Reference proteome</keyword>